<reference evidence="1 2" key="1">
    <citation type="journal article" date="2023" name="Microbiol. Resour. Announc.">
        <title>Complete Genome Sequence of Imperialibacter roseus strain P4T.</title>
        <authorList>
            <person name="Tizabi D.R."/>
            <person name="Bachvaroff T."/>
            <person name="Hill R.T."/>
        </authorList>
    </citation>
    <scope>NUCLEOTIDE SEQUENCE [LARGE SCALE GENOMIC DNA]</scope>
    <source>
        <strain evidence="1 2">P4T</strain>
    </source>
</reference>
<gene>
    <name evidence="1" type="ORF">RT717_22670</name>
</gene>
<protein>
    <submittedName>
        <fullName evidence="1">Anhydro-N-acetylmuramic acid kinase</fullName>
    </submittedName>
</protein>
<sequence length="362" mass="39479">MEKEFLVIGLMSGTSLDGLDMAACRFRLAQGKWSYVIEAAESIAYDDEMQQKLKDSVTLSGLELSLLDVELGKFFGTSVKAFCRKHGIQPLLIGSHGHTVFHQPEKLLTLQIGNPEAISHFSQLPVIANFRLQDVLNGGQGAPLVPYGEHYLFPGYHAFLNLGGIANVALHSQNTMKGFDTCACNMGLNHLARKLGMSFDKNGEVAKTGSMSDSLFQSLNKLDYFQQKGPKSLGYEWFEKEVATLLDNSSTPVKDALCTFIHHIAFQVNNGMDGLGSSTEKVMVTGGGTLNGFLMDALNIYGKGKFTYEAPDRKTVEFKEALVFAFLGLQRFLGQPNVSSQVTGSKKDVSAGSLHGNFKVSI</sequence>
<dbReference type="RefSeq" id="WP_317488631.1">
    <property type="nucleotide sequence ID" value="NZ_CP136051.1"/>
</dbReference>
<keyword evidence="1" id="KW-0808">Transferase</keyword>
<keyword evidence="2" id="KW-1185">Reference proteome</keyword>
<accession>A0ABZ0ILJ0</accession>
<evidence type="ECO:0000313" key="1">
    <source>
        <dbReference type="EMBL" id="WOK05883.1"/>
    </source>
</evidence>
<dbReference type="Gene3D" id="3.30.420.40">
    <property type="match status" value="2"/>
</dbReference>
<dbReference type="InterPro" id="IPR005338">
    <property type="entry name" value="Anhydro_N_Ac-Mur_kinase"/>
</dbReference>
<dbReference type="Pfam" id="PF03702">
    <property type="entry name" value="AnmK"/>
    <property type="match status" value="1"/>
</dbReference>
<keyword evidence="1" id="KW-0418">Kinase</keyword>
<proteinExistence type="predicted"/>
<dbReference type="SUPFAM" id="SSF53067">
    <property type="entry name" value="Actin-like ATPase domain"/>
    <property type="match status" value="1"/>
</dbReference>
<dbReference type="Proteomes" id="UP001302349">
    <property type="component" value="Chromosome"/>
</dbReference>
<dbReference type="EMBL" id="CP136051">
    <property type="protein sequence ID" value="WOK05883.1"/>
    <property type="molecule type" value="Genomic_DNA"/>
</dbReference>
<dbReference type="PANTHER" id="PTHR30605:SF0">
    <property type="entry name" value="ANHYDRO-N-ACETYLMURAMIC ACID KINASE"/>
    <property type="match status" value="1"/>
</dbReference>
<dbReference type="PANTHER" id="PTHR30605">
    <property type="entry name" value="ANHYDRO-N-ACETYLMURAMIC ACID KINASE"/>
    <property type="match status" value="1"/>
</dbReference>
<evidence type="ECO:0000313" key="2">
    <source>
        <dbReference type="Proteomes" id="UP001302349"/>
    </source>
</evidence>
<name>A0ABZ0ILJ0_9BACT</name>
<dbReference type="GO" id="GO:0016301">
    <property type="term" value="F:kinase activity"/>
    <property type="evidence" value="ECO:0007669"/>
    <property type="project" value="UniProtKB-KW"/>
</dbReference>
<dbReference type="InterPro" id="IPR043129">
    <property type="entry name" value="ATPase_NBD"/>
</dbReference>
<organism evidence="1 2">
    <name type="scientific">Imperialibacter roseus</name>
    <dbReference type="NCBI Taxonomy" id="1324217"/>
    <lineage>
        <taxon>Bacteria</taxon>
        <taxon>Pseudomonadati</taxon>
        <taxon>Bacteroidota</taxon>
        <taxon>Cytophagia</taxon>
        <taxon>Cytophagales</taxon>
        <taxon>Flammeovirgaceae</taxon>
        <taxon>Imperialibacter</taxon>
    </lineage>
</organism>